<keyword evidence="3" id="KW-1185">Reference proteome</keyword>
<dbReference type="InterPro" id="IPR032675">
    <property type="entry name" value="LRR_dom_sf"/>
</dbReference>
<evidence type="ECO:0000313" key="2">
    <source>
        <dbReference type="EMBL" id="KAF5831686.1"/>
    </source>
</evidence>
<organism evidence="2 3">
    <name type="scientific">Dunaliella salina</name>
    <name type="common">Green alga</name>
    <name type="synonym">Protococcus salinus</name>
    <dbReference type="NCBI Taxonomy" id="3046"/>
    <lineage>
        <taxon>Eukaryota</taxon>
        <taxon>Viridiplantae</taxon>
        <taxon>Chlorophyta</taxon>
        <taxon>core chlorophytes</taxon>
        <taxon>Chlorophyceae</taxon>
        <taxon>CS clade</taxon>
        <taxon>Chlamydomonadales</taxon>
        <taxon>Dunaliellaceae</taxon>
        <taxon>Dunaliella</taxon>
    </lineage>
</organism>
<proteinExistence type="predicted"/>
<name>A0ABQ7GAP4_DUNSA</name>
<dbReference type="Gene3D" id="3.80.10.10">
    <property type="entry name" value="Ribonuclease Inhibitor"/>
    <property type="match status" value="2"/>
</dbReference>
<comment type="caution">
    <text evidence="2">The sequence shown here is derived from an EMBL/GenBank/DDBJ whole genome shotgun (WGS) entry which is preliminary data.</text>
</comment>
<comment type="subcellular location">
    <subcellularLocation>
        <location evidence="1">Cytoplasm</location>
        <location evidence="1">Cytoskeleton</location>
        <location evidence="1">Cilium axoneme</location>
    </subcellularLocation>
</comment>
<dbReference type="EMBL" id="MU069929">
    <property type="protein sequence ID" value="KAF5831686.1"/>
    <property type="molecule type" value="Genomic_DNA"/>
</dbReference>
<dbReference type="SUPFAM" id="SSF52047">
    <property type="entry name" value="RNI-like"/>
    <property type="match status" value="1"/>
</dbReference>
<evidence type="ECO:0008006" key="4">
    <source>
        <dbReference type="Google" id="ProtNLM"/>
    </source>
</evidence>
<evidence type="ECO:0000256" key="1">
    <source>
        <dbReference type="ARBA" id="ARBA00004430"/>
    </source>
</evidence>
<sequence>MHFIDLPDSIHGMVFSHATPETRRALLQTCRALHSSDAFLQQMNTLILVLNEIAHGTVYTQIVRTPPGAAIHKVVVVGDELEGFYEPCVPLQHAFLKLIARPIPSQLRLENITVLEFQDSCYSPTAHAEALADSISIALPNLLHLKGKFPLGSAPFFTGLSGLPLLSLTYDTHELLEDDPVDVDWWGYLRDDLTAVGAITSLQSLTLRCSHVESFACFSTLVHLTKLMWDSDGNPYKDGPGIDQLLSGCQQLQELKAHRLRAHQPPHSQSLRHLHLTACYHDAIPDVADLPHLSTLHIDIVTLWVYMSEGGLLQALDRMRRLGSSNRAFACNIFRIFGRDQLVLAPSLISSLLSLAPTLKESVKELWLLYVQLDAHQLHHLASAFPCATSLSIYDCSLTVASLAAAVTCLQKLSKLSVEHREASNDFLQALQGAWEAAQQKQDGVFWINTYPVYQDANQEPMARAALQRLRAWQDVCNMRAAFNLGSNGHNCLVSIGLFNRHDGAPLGQGENLA</sequence>
<evidence type="ECO:0000313" key="3">
    <source>
        <dbReference type="Proteomes" id="UP000815325"/>
    </source>
</evidence>
<protein>
    <recommendedName>
        <fullName evidence="4">F-box domain-containing protein</fullName>
    </recommendedName>
</protein>
<dbReference type="Proteomes" id="UP000815325">
    <property type="component" value="Unassembled WGS sequence"/>
</dbReference>
<gene>
    <name evidence="2" type="ORF">DUNSADRAFT_12740</name>
</gene>
<reference evidence="2" key="1">
    <citation type="submission" date="2017-08" db="EMBL/GenBank/DDBJ databases">
        <authorList>
            <person name="Polle J.E."/>
            <person name="Barry K."/>
            <person name="Cushman J."/>
            <person name="Schmutz J."/>
            <person name="Tran D."/>
            <person name="Hathwaick L.T."/>
            <person name="Yim W.C."/>
            <person name="Jenkins J."/>
            <person name="Mckie-Krisberg Z.M."/>
            <person name="Prochnik S."/>
            <person name="Lindquist E."/>
            <person name="Dockter R.B."/>
            <person name="Adam C."/>
            <person name="Molina H."/>
            <person name="Bunkerborg J."/>
            <person name="Jin E."/>
            <person name="Buchheim M."/>
            <person name="Magnuson J."/>
        </authorList>
    </citation>
    <scope>NUCLEOTIDE SEQUENCE</scope>
    <source>
        <strain evidence="2">CCAP 19/18</strain>
    </source>
</reference>
<accession>A0ABQ7GAP4</accession>